<feature type="transmembrane region" description="Helical" evidence="5">
    <location>
        <begin position="53"/>
        <end position="73"/>
    </location>
</feature>
<dbReference type="InterPro" id="IPR035906">
    <property type="entry name" value="MetI-like_sf"/>
</dbReference>
<dbReference type="CDD" id="cd06261">
    <property type="entry name" value="TM_PBP2"/>
    <property type="match status" value="1"/>
</dbReference>
<feature type="transmembrane region" description="Helical" evidence="5">
    <location>
        <begin position="12"/>
        <end position="33"/>
    </location>
</feature>
<name>A0A6N8UCH0_9FIRM</name>
<dbReference type="Gene3D" id="1.10.3720.10">
    <property type="entry name" value="MetI-like"/>
    <property type="match status" value="2"/>
</dbReference>
<keyword evidence="3 5" id="KW-1133">Transmembrane helix</keyword>
<feature type="transmembrane region" description="Helical" evidence="5">
    <location>
        <begin position="362"/>
        <end position="384"/>
    </location>
</feature>
<dbReference type="GO" id="GO:0005886">
    <property type="term" value="C:plasma membrane"/>
    <property type="evidence" value="ECO:0007669"/>
    <property type="project" value="UniProtKB-SubCell"/>
</dbReference>
<keyword evidence="4 5" id="KW-0472">Membrane</keyword>
<keyword evidence="2 5" id="KW-0812">Transmembrane</keyword>
<evidence type="ECO:0000256" key="3">
    <source>
        <dbReference type="ARBA" id="ARBA00022989"/>
    </source>
</evidence>
<evidence type="ECO:0000259" key="6">
    <source>
        <dbReference type="PROSITE" id="PS50928"/>
    </source>
</evidence>
<comment type="similarity">
    <text evidence="5">Belongs to the binding-protein-dependent transport system permease family.</text>
</comment>
<dbReference type="SUPFAM" id="SSF161098">
    <property type="entry name" value="MetI-like"/>
    <property type="match status" value="2"/>
</dbReference>
<comment type="subcellular location">
    <subcellularLocation>
        <location evidence="5">Cell membrane</location>
        <topology evidence="5">Multi-pass membrane protein</topology>
    </subcellularLocation>
    <subcellularLocation>
        <location evidence="1">Membrane</location>
        <topology evidence="1">Multi-pass membrane protein</topology>
    </subcellularLocation>
</comment>
<gene>
    <name evidence="7" type="ORF">GSF08_09650</name>
</gene>
<feature type="transmembrane region" description="Helical" evidence="5">
    <location>
        <begin position="185"/>
        <end position="207"/>
    </location>
</feature>
<dbReference type="PANTHER" id="PTHR43496">
    <property type="entry name" value="PROTEIN LPLB"/>
    <property type="match status" value="1"/>
</dbReference>
<dbReference type="InterPro" id="IPR000515">
    <property type="entry name" value="MetI-like"/>
</dbReference>
<sequence>MKSKRFSTLKILVGLFLCVSVLFPLILLITHIQPEDFAKVASSAQFWPMIGNSLLATTISMLISVTLALGLAWCVNRSRIRYKSVFSVLFTLPMLIPSISHGMGLVLLFGDNGILTNLLGINIHLYGLVGIVIGSVLYSFPVAFLMLTDIFRYEDYTVYEAAQVLGLSKWQQFVTITLPNLKAPLISIIFATFTLIFTDYGVPLIVGGKMMTIPVYMYREVIGLLDFSKGAILGLLLLIPAVIAFVIDLRSEDNGNVSTVTKPYQIGPNKRRDGLAYLLCIGTVVLVSLPLIAFAYLSFVRQYPIDMSLSLHNIKKAFTLGVDMYLVNSLAIALATSVLGTAVSYFTAFLTARSHRTFSNMTLHLISMVSLAVPGIVLGLSYVLFFKGTFIYGTIMILILVNIIHFFASPYLLAYNSLCKFNENLEDVSTTLGISRIRMLLDVYLPCTQATIVEMFSYFFVNCMVTISAVSFLANFKNMPLALLIPQFDSQSLIEATAFISILILLVNGLLKISVFFIKRQLQKQEA</sequence>
<comment type="caution">
    <text evidence="7">The sequence shown here is derived from an EMBL/GenBank/DDBJ whole genome shotgun (WGS) entry which is preliminary data.</text>
</comment>
<reference evidence="7 8" key="2">
    <citation type="submission" date="2020-01" db="EMBL/GenBank/DDBJ databases">
        <title>Clostridiaceae sp. nov. isolated from the gut of human by culturomics.</title>
        <authorList>
            <person name="Chang Y."/>
        </authorList>
    </citation>
    <scope>NUCLEOTIDE SEQUENCE [LARGE SCALE GENOMIC DNA]</scope>
    <source>
        <strain evidence="7 8">DONG20-135</strain>
    </source>
</reference>
<evidence type="ECO:0000313" key="7">
    <source>
        <dbReference type="EMBL" id="MXQ74199.1"/>
    </source>
</evidence>
<dbReference type="EMBL" id="WUUQ01000004">
    <property type="protein sequence ID" value="MXQ74199.1"/>
    <property type="molecule type" value="Genomic_DNA"/>
</dbReference>
<feature type="transmembrane region" description="Helical" evidence="5">
    <location>
        <begin position="390"/>
        <end position="413"/>
    </location>
</feature>
<protein>
    <submittedName>
        <fullName evidence="7">ABC transporter permease subunit</fullName>
    </submittedName>
</protein>
<dbReference type="GO" id="GO:0055085">
    <property type="term" value="P:transmembrane transport"/>
    <property type="evidence" value="ECO:0007669"/>
    <property type="project" value="InterPro"/>
</dbReference>
<evidence type="ECO:0000256" key="2">
    <source>
        <dbReference type="ARBA" id="ARBA00022692"/>
    </source>
</evidence>
<feature type="transmembrane region" description="Helical" evidence="5">
    <location>
        <begin position="325"/>
        <end position="350"/>
    </location>
</feature>
<feature type="transmembrane region" description="Helical" evidence="5">
    <location>
        <begin position="85"/>
        <end position="109"/>
    </location>
</feature>
<feature type="transmembrane region" description="Helical" evidence="5">
    <location>
        <begin position="455"/>
        <end position="476"/>
    </location>
</feature>
<reference evidence="7 8" key="1">
    <citation type="submission" date="2019-12" db="EMBL/GenBank/DDBJ databases">
        <authorList>
            <person name="Yang R."/>
        </authorList>
    </citation>
    <scope>NUCLEOTIDE SEQUENCE [LARGE SCALE GENOMIC DNA]</scope>
    <source>
        <strain evidence="7 8">DONG20-135</strain>
    </source>
</reference>
<keyword evidence="8" id="KW-1185">Reference proteome</keyword>
<evidence type="ECO:0000256" key="1">
    <source>
        <dbReference type="ARBA" id="ARBA00004141"/>
    </source>
</evidence>
<accession>A0A6N8UCH0</accession>
<evidence type="ECO:0000313" key="8">
    <source>
        <dbReference type="Proteomes" id="UP000434036"/>
    </source>
</evidence>
<feature type="domain" description="ABC transmembrane type-1" evidence="6">
    <location>
        <begin position="50"/>
        <end position="248"/>
    </location>
</feature>
<dbReference type="Pfam" id="PF00528">
    <property type="entry name" value="BPD_transp_1"/>
    <property type="match status" value="2"/>
</dbReference>
<evidence type="ECO:0000256" key="4">
    <source>
        <dbReference type="ARBA" id="ARBA00023136"/>
    </source>
</evidence>
<dbReference type="PROSITE" id="PS50928">
    <property type="entry name" value="ABC_TM1"/>
    <property type="match status" value="2"/>
</dbReference>
<feature type="transmembrane region" description="Helical" evidence="5">
    <location>
        <begin position="121"/>
        <end position="147"/>
    </location>
</feature>
<proteinExistence type="inferred from homology"/>
<dbReference type="RefSeq" id="WP_160625592.1">
    <property type="nucleotide sequence ID" value="NZ_WUUQ01000004.1"/>
</dbReference>
<dbReference type="AlphaFoldDB" id="A0A6N8UCH0"/>
<feature type="transmembrane region" description="Helical" evidence="5">
    <location>
        <begin position="496"/>
        <end position="518"/>
    </location>
</feature>
<evidence type="ECO:0000256" key="5">
    <source>
        <dbReference type="RuleBase" id="RU363032"/>
    </source>
</evidence>
<feature type="transmembrane region" description="Helical" evidence="5">
    <location>
        <begin position="275"/>
        <end position="299"/>
    </location>
</feature>
<dbReference type="PANTHER" id="PTHR43496:SF1">
    <property type="entry name" value="POLYGALACTURONAN_RHAMNOGALACTURONAN TRANSPORT SYSTEM PERMEASE PROTEIN YTEP"/>
    <property type="match status" value="1"/>
</dbReference>
<keyword evidence="5" id="KW-0813">Transport</keyword>
<feature type="domain" description="ABC transmembrane type-1" evidence="6">
    <location>
        <begin position="326"/>
        <end position="512"/>
    </location>
</feature>
<organism evidence="7 8">
    <name type="scientific">Copranaerobaculum intestinale</name>
    <dbReference type="NCBI Taxonomy" id="2692629"/>
    <lineage>
        <taxon>Bacteria</taxon>
        <taxon>Bacillati</taxon>
        <taxon>Bacillota</taxon>
        <taxon>Erysipelotrichia</taxon>
        <taxon>Erysipelotrichales</taxon>
        <taxon>Erysipelotrichaceae</taxon>
        <taxon>Copranaerobaculum</taxon>
    </lineage>
</organism>
<dbReference type="Proteomes" id="UP000434036">
    <property type="component" value="Unassembled WGS sequence"/>
</dbReference>
<feature type="transmembrane region" description="Helical" evidence="5">
    <location>
        <begin position="227"/>
        <end position="247"/>
    </location>
</feature>